<keyword evidence="3" id="KW-1185">Reference proteome</keyword>
<organism evidence="2 3">
    <name type="scientific">Parafrankia soli</name>
    <dbReference type="NCBI Taxonomy" id="2599596"/>
    <lineage>
        <taxon>Bacteria</taxon>
        <taxon>Bacillati</taxon>
        <taxon>Actinomycetota</taxon>
        <taxon>Actinomycetes</taxon>
        <taxon>Frankiales</taxon>
        <taxon>Frankiaceae</taxon>
        <taxon>Parafrankia</taxon>
    </lineage>
</organism>
<accession>A0A1S1Q3P3</accession>
<feature type="transmembrane region" description="Helical" evidence="1">
    <location>
        <begin position="197"/>
        <end position="219"/>
    </location>
</feature>
<protein>
    <recommendedName>
        <fullName evidence="4">ABC transporter permease</fullName>
    </recommendedName>
</protein>
<keyword evidence="1" id="KW-1133">Transmembrane helix</keyword>
<dbReference type="EMBL" id="MAXA01000213">
    <property type="protein sequence ID" value="OHV28216.1"/>
    <property type="molecule type" value="Genomic_DNA"/>
</dbReference>
<comment type="caution">
    <text evidence="2">The sequence shown here is derived from an EMBL/GenBank/DDBJ whole genome shotgun (WGS) entry which is preliminary data.</text>
</comment>
<keyword evidence="1" id="KW-0472">Membrane</keyword>
<dbReference type="RefSeq" id="WP_071063549.1">
    <property type="nucleotide sequence ID" value="NZ_MAXA01000213.1"/>
</dbReference>
<feature type="transmembrane region" description="Helical" evidence="1">
    <location>
        <begin position="256"/>
        <end position="275"/>
    </location>
</feature>
<evidence type="ECO:0000313" key="3">
    <source>
        <dbReference type="Proteomes" id="UP000179769"/>
    </source>
</evidence>
<reference evidence="3" key="1">
    <citation type="submission" date="2016-07" db="EMBL/GenBank/DDBJ databases">
        <title>Frankia sp. NRRL B-16219 Genome sequencing.</title>
        <authorList>
            <person name="Ghodhbane-Gtari F."/>
            <person name="Swanson E."/>
            <person name="Gueddou A."/>
            <person name="Louati M."/>
            <person name="Nouioui I."/>
            <person name="Hezbri K."/>
            <person name="Abebe-Akele F."/>
            <person name="Simpson S."/>
            <person name="Morris K."/>
            <person name="Thomas K."/>
            <person name="Gtari M."/>
            <person name="Tisa L.S."/>
        </authorList>
    </citation>
    <scope>NUCLEOTIDE SEQUENCE [LARGE SCALE GENOMIC DNA]</scope>
    <source>
        <strain evidence="3">NRRL B-16219</strain>
    </source>
</reference>
<evidence type="ECO:0008006" key="4">
    <source>
        <dbReference type="Google" id="ProtNLM"/>
    </source>
</evidence>
<feature type="transmembrane region" description="Helical" evidence="1">
    <location>
        <begin position="313"/>
        <end position="331"/>
    </location>
</feature>
<evidence type="ECO:0000256" key="1">
    <source>
        <dbReference type="SAM" id="Phobius"/>
    </source>
</evidence>
<name>A0A1S1Q3P3_9ACTN</name>
<gene>
    <name evidence="2" type="ORF">BBK14_03355</name>
</gene>
<feature type="transmembrane region" description="Helical" evidence="1">
    <location>
        <begin position="225"/>
        <end position="249"/>
    </location>
</feature>
<keyword evidence="1" id="KW-0812">Transmembrane</keyword>
<dbReference type="Proteomes" id="UP000179769">
    <property type="component" value="Unassembled WGS sequence"/>
</dbReference>
<feature type="transmembrane region" description="Helical" evidence="1">
    <location>
        <begin position="35"/>
        <end position="54"/>
    </location>
</feature>
<sequence length="388" mass="38128">MDLTAEDGRWHRLRAAAGRATGPVRRTAGPVRRTAVTVFGMSVLLGLVVCLYGSTVTSVRPRGLPVVVAGQPQGAKALTEAVERMSPGALRIGVVPDAAAADRVLRDRKAYAAFVITDDGLALRLASAASPAVAEALVRGMSVTFPDLRIPVVDVVPNASADHQGGGVSAGYLPLVLIAAAAGVLLARAARTRQARLGGLVGFMVAAGVAGTLALGGGLDVLPDTFGSSVVVLAMVAGAVVAPVLGLGAVAGGRGLVAAVGVTVLGAALSGASSAPEMLPTPWGGLGQLLPPGAGVTLLRSTLYFDGAGGGRGAAVLAIWAVAGIVLILLGRERAGGAGTIAAGTSVPSEATAAPAAAAVAAGLVVRPREATAETSPSVSPREGGFRA</sequence>
<evidence type="ECO:0000313" key="2">
    <source>
        <dbReference type="EMBL" id="OHV28216.1"/>
    </source>
</evidence>
<feature type="transmembrane region" description="Helical" evidence="1">
    <location>
        <begin position="172"/>
        <end position="190"/>
    </location>
</feature>
<dbReference type="AlphaFoldDB" id="A0A1S1Q3P3"/>
<dbReference type="OrthoDB" id="2151407at2"/>
<proteinExistence type="predicted"/>